<dbReference type="SUPFAM" id="SSF53335">
    <property type="entry name" value="S-adenosyl-L-methionine-dependent methyltransferases"/>
    <property type="match status" value="1"/>
</dbReference>
<reference evidence="1" key="1">
    <citation type="submission" date="2020-09" db="EMBL/GenBank/DDBJ databases">
        <title>A novel bacterium of genus Paenibacillus, isolated from South China Sea.</title>
        <authorList>
            <person name="Huang H."/>
            <person name="Mo K."/>
            <person name="Hu Y."/>
        </authorList>
    </citation>
    <scope>NUCLEOTIDE SEQUENCE</scope>
    <source>
        <strain evidence="1">IB182493</strain>
    </source>
</reference>
<protein>
    <submittedName>
        <fullName evidence="1">Methylase</fullName>
    </submittedName>
</protein>
<dbReference type="EMBL" id="JACXIY010000070">
    <property type="protein sequence ID" value="MBD2872967.1"/>
    <property type="molecule type" value="Genomic_DNA"/>
</dbReference>
<keyword evidence="1" id="KW-0808">Transferase</keyword>
<evidence type="ECO:0000313" key="2">
    <source>
        <dbReference type="Proteomes" id="UP000632125"/>
    </source>
</evidence>
<dbReference type="Proteomes" id="UP000632125">
    <property type="component" value="Unassembled WGS sequence"/>
</dbReference>
<organism evidence="1 2">
    <name type="scientific">Paenibacillus arenilitoris</name>
    <dbReference type="NCBI Taxonomy" id="2772299"/>
    <lineage>
        <taxon>Bacteria</taxon>
        <taxon>Bacillati</taxon>
        <taxon>Bacillota</taxon>
        <taxon>Bacilli</taxon>
        <taxon>Bacillales</taxon>
        <taxon>Paenibacillaceae</taxon>
        <taxon>Paenibacillus</taxon>
    </lineage>
</organism>
<dbReference type="RefSeq" id="WP_190868158.1">
    <property type="nucleotide sequence ID" value="NZ_JACXIY010000070.1"/>
</dbReference>
<comment type="caution">
    <text evidence="1">The sequence shown here is derived from an EMBL/GenBank/DDBJ whole genome shotgun (WGS) entry which is preliminary data.</text>
</comment>
<dbReference type="GO" id="GO:0008168">
    <property type="term" value="F:methyltransferase activity"/>
    <property type="evidence" value="ECO:0007669"/>
    <property type="project" value="UniProtKB-KW"/>
</dbReference>
<accession>A0A927CSQ8</accession>
<keyword evidence="2" id="KW-1185">Reference proteome</keyword>
<keyword evidence="1" id="KW-0489">Methyltransferase</keyword>
<name>A0A927CSQ8_9BACL</name>
<dbReference type="AlphaFoldDB" id="A0A927CSQ8"/>
<dbReference type="GO" id="GO:0032259">
    <property type="term" value="P:methylation"/>
    <property type="evidence" value="ECO:0007669"/>
    <property type="project" value="UniProtKB-KW"/>
</dbReference>
<dbReference type="Gene3D" id="3.40.50.150">
    <property type="entry name" value="Vaccinia Virus protein VP39"/>
    <property type="match status" value="1"/>
</dbReference>
<evidence type="ECO:0000313" key="1">
    <source>
        <dbReference type="EMBL" id="MBD2872967.1"/>
    </source>
</evidence>
<dbReference type="InterPro" id="IPR029063">
    <property type="entry name" value="SAM-dependent_MTases_sf"/>
</dbReference>
<gene>
    <name evidence="1" type="ORF">IDH41_30850</name>
</gene>
<proteinExistence type="predicted"/>
<sequence>MNKAGYEQIGVAMTCRGYEEYVRMFDLTDEALRQGKVLDVAAGASSFTAEANERGFEAEAVDPRYGTRHADWVAEAEREIDYSTAKLGRIADSFDWSYYGSLENHRKGREASLGRFAADVAEVKRTHRYKQGFLPELPFEDNRYSLILCSHFLFLYAAQFGAEFHRLSVLELMRICKPGGQIRIYPLLSLNWEPYPELDALLESIEAAGGRAELLPSRLPFIPGSDQFLRILP</sequence>